<gene>
    <name evidence="1" type="ORF">BM613_14060</name>
</gene>
<reference evidence="1 2" key="1">
    <citation type="submission" date="2016-11" db="EMBL/GenBank/DDBJ databases">
        <title>Comparative genomics of Acidibacillus ferroxidans species.</title>
        <authorList>
            <person name="Oliveira G."/>
            <person name="Nunes G."/>
            <person name="Oliveira R."/>
            <person name="Araujo F."/>
            <person name="Salim A."/>
            <person name="Scholte L."/>
            <person name="Morais D."/>
            <person name="Nancucheo I."/>
            <person name="Johnson D.B."/>
            <person name="Grail B."/>
            <person name="Bittencourt J."/>
            <person name="Valadares R."/>
        </authorList>
    </citation>
    <scope>NUCLEOTIDE SEQUENCE [LARGE SCALE GENOMIC DNA]</scope>
    <source>
        <strain evidence="1 2">Y002</strain>
    </source>
</reference>
<sequence>MSESLQKLFVLAEQAAIYAEILEIASALLYDEVLSKEEVAERLLAVAQEISGNFPDARTIFANRHLALAK</sequence>
<proteinExistence type="predicted"/>
<accession>A0A2U3CU79</accession>
<keyword evidence="2" id="KW-1185">Reference proteome</keyword>
<dbReference type="EMBL" id="MPDK01000066">
    <property type="protein sequence ID" value="PWI52581.1"/>
    <property type="molecule type" value="Genomic_DNA"/>
</dbReference>
<evidence type="ECO:0000313" key="2">
    <source>
        <dbReference type="Proteomes" id="UP000245380"/>
    </source>
</evidence>
<dbReference type="AlphaFoldDB" id="A0A2U3CU79"/>
<protein>
    <submittedName>
        <fullName evidence="1">Uncharacterized protein</fullName>
    </submittedName>
</protein>
<name>A0A2U3CU79_SULT2</name>
<dbReference type="Proteomes" id="UP000245380">
    <property type="component" value="Unassembled WGS sequence"/>
</dbReference>
<dbReference type="RefSeq" id="WP_109431822.1">
    <property type="nucleotide sequence ID" value="NZ_MPDK01000066.1"/>
</dbReference>
<organism evidence="1 2">
    <name type="scientific">Sulfoacidibacillus thermotolerans</name>
    <name type="common">Acidibacillus sulfuroxidans</name>
    <dbReference type="NCBI Taxonomy" id="1765684"/>
    <lineage>
        <taxon>Bacteria</taxon>
        <taxon>Bacillati</taxon>
        <taxon>Bacillota</taxon>
        <taxon>Bacilli</taxon>
        <taxon>Bacillales</taxon>
        <taxon>Alicyclobacillaceae</taxon>
        <taxon>Sulfoacidibacillus</taxon>
    </lineage>
</organism>
<evidence type="ECO:0000313" key="1">
    <source>
        <dbReference type="EMBL" id="PWI52581.1"/>
    </source>
</evidence>
<comment type="caution">
    <text evidence="1">The sequence shown here is derived from an EMBL/GenBank/DDBJ whole genome shotgun (WGS) entry which is preliminary data.</text>
</comment>